<keyword evidence="2" id="KW-0472">Membrane</keyword>
<protein>
    <submittedName>
        <fullName evidence="5">NTPase KAP family P-loop domain-containing protein 1-like</fullName>
    </submittedName>
</protein>
<evidence type="ECO:0000256" key="2">
    <source>
        <dbReference type="SAM" id="Phobius"/>
    </source>
</evidence>
<dbReference type="Pfam" id="PF07693">
    <property type="entry name" value="KAP_NTPase"/>
    <property type="match status" value="1"/>
</dbReference>
<feature type="domain" description="KAP NTPase" evidence="3">
    <location>
        <begin position="25"/>
        <end position="317"/>
    </location>
</feature>
<dbReference type="PANTHER" id="PTHR22674">
    <property type="entry name" value="NTPASE, KAP FAMILY P-LOOP DOMAIN-CONTAINING 1"/>
    <property type="match status" value="1"/>
</dbReference>
<evidence type="ECO:0000256" key="1">
    <source>
        <dbReference type="SAM" id="MobiDB-lite"/>
    </source>
</evidence>
<evidence type="ECO:0000259" key="3">
    <source>
        <dbReference type="Pfam" id="PF07693"/>
    </source>
</evidence>
<dbReference type="GeneID" id="103062644"/>
<feature type="region of interest" description="Disordered" evidence="1">
    <location>
        <begin position="560"/>
        <end position="582"/>
    </location>
</feature>
<evidence type="ECO:0000313" key="4">
    <source>
        <dbReference type="Proteomes" id="UP000695026"/>
    </source>
</evidence>
<reference evidence="5" key="1">
    <citation type="submission" date="2025-08" db="UniProtKB">
        <authorList>
            <consortium name="RefSeq"/>
        </authorList>
    </citation>
    <scope>IDENTIFICATION</scope>
    <source>
        <tissue evidence="5">Liver</tissue>
    </source>
</reference>
<dbReference type="InterPro" id="IPR011646">
    <property type="entry name" value="KAP_P-loop"/>
</dbReference>
<organism evidence="4 5">
    <name type="scientific">Python bivittatus</name>
    <name type="common">Burmese python</name>
    <name type="synonym">Python molurus bivittatus</name>
    <dbReference type="NCBI Taxonomy" id="176946"/>
    <lineage>
        <taxon>Eukaryota</taxon>
        <taxon>Metazoa</taxon>
        <taxon>Chordata</taxon>
        <taxon>Craniata</taxon>
        <taxon>Vertebrata</taxon>
        <taxon>Euteleostomi</taxon>
        <taxon>Lepidosauria</taxon>
        <taxon>Squamata</taxon>
        <taxon>Bifurcata</taxon>
        <taxon>Unidentata</taxon>
        <taxon>Episquamata</taxon>
        <taxon>Toxicofera</taxon>
        <taxon>Serpentes</taxon>
        <taxon>Henophidia</taxon>
        <taxon>Pythonidae</taxon>
        <taxon>Python</taxon>
    </lineage>
</organism>
<gene>
    <name evidence="5" type="primary">LOC103062644</name>
</gene>
<dbReference type="RefSeq" id="XP_015744746.2">
    <property type="nucleotide sequence ID" value="XM_015889260.2"/>
</dbReference>
<dbReference type="AlphaFoldDB" id="A0A9F3W0H3"/>
<feature type="region of interest" description="Disordered" evidence="1">
    <location>
        <begin position="465"/>
        <end position="484"/>
    </location>
</feature>
<dbReference type="PANTHER" id="PTHR22674:SF6">
    <property type="entry name" value="NTPASE KAP FAMILY P-LOOP DOMAIN-CONTAINING PROTEIN 1"/>
    <property type="match status" value="1"/>
</dbReference>
<proteinExistence type="predicted"/>
<feature type="transmembrane region" description="Helical" evidence="2">
    <location>
        <begin position="92"/>
        <end position="111"/>
    </location>
</feature>
<evidence type="ECO:0000313" key="5">
    <source>
        <dbReference type="RefSeq" id="XP_015744746.2"/>
    </source>
</evidence>
<feature type="transmembrane region" description="Helical" evidence="2">
    <location>
        <begin position="117"/>
        <end position="138"/>
    </location>
</feature>
<sequence length="582" mass="67011">MLSLFFRIMFFQPLKPEEEARQKKTSKNGVRYVFIGFNAWEYVGCDYTWAGIVTTLLDEIEVHHKWCLAAFRYFGTDFKETSNGKKWTLKTWGSIFFGGSVFVYLLLIPLISSLSEVAPISLAGGALASILVPFLPILKNFIFTMKKNMQKEMNRKDLSTQLGFMHSVKKEVETMIKFLKVLEFHEENEIRVVLRITNLDLCTPDKVVSVLDAIRILLSDPTAPFISILAADPSILVRCIQKSSNTWRNGYLYLDRIVSLQFSLPPMNHMEKQKLLSKALKIKRQEVCTTVRVDVEGNENEAKNGSMESPGVRLLKSKEDMSKVVSAEETGRNNKIADLRRLVYEKLKDSDYLPGNYVEMNRVVNTAMTIQYMLEFGYEFDSNLREMYKEELNGVMIDWVILANSWPCHLSWLLQCEEDKRQRASPHEKGGASEDSQEAATDDSNSLFSIYQENHNLDKFKIREASQNSNSGDGQRAATSDDKSLLSIYQENRNNLDKIKEKIQELLELDQDPDLFENMLKENKRYFTAKGAESIPNLLINLDFSLKRKFELLEDLHNTYRRQNEQNLDPPNSPDGEPRTNK</sequence>
<name>A0A9F3W0H3_PYTBI</name>
<accession>A0A9F3W0H3</accession>
<dbReference type="OrthoDB" id="10015264at2759"/>
<dbReference type="OMA" id="ILANSWP"/>
<dbReference type="Proteomes" id="UP000695026">
    <property type="component" value="Unplaced"/>
</dbReference>
<dbReference type="InterPro" id="IPR052754">
    <property type="entry name" value="NTPase_KAP_P-loop"/>
</dbReference>
<keyword evidence="4" id="KW-1185">Reference proteome</keyword>
<dbReference type="KEGG" id="pbi:103062644"/>
<keyword evidence="2" id="KW-1133">Transmembrane helix</keyword>
<keyword evidence="2" id="KW-0812">Transmembrane</keyword>